<dbReference type="AlphaFoldDB" id="A0A077RAY1"/>
<dbReference type="SUPFAM" id="SSF57701">
    <property type="entry name" value="Zn2/Cys6 DNA-binding domain"/>
    <property type="match status" value="1"/>
</dbReference>
<accession>A0A077RAY1</accession>
<proteinExistence type="predicted"/>
<protein>
    <submittedName>
        <fullName evidence="1">Related to regulatory protein alcR</fullName>
    </submittedName>
</protein>
<dbReference type="Gene3D" id="4.10.240.10">
    <property type="entry name" value="Zn(2)-C6 fungal-type DNA-binding domain"/>
    <property type="match status" value="1"/>
</dbReference>
<dbReference type="EMBL" id="HG529611">
    <property type="protein sequence ID" value="CDI54384.1"/>
    <property type="molecule type" value="Genomic_DNA"/>
</dbReference>
<sequence>MENKAICQTHLVASKGVMNSRRRQYRSFDRCRMGKRLCNGQCESVVEAINNKVACSSCRKKNKTCTFQYVLSILGGVPTTSAQDDPKLLPSLSQHDTERMADSAESDSVKPRDQLAVASFGTAVSAAAAYTNIVTISSMSSINRITSAIDRIFLNDGLIRVYGGAAEQTLQCWITSSNTPYMLVDRSRNTAVTSASSQQLAYWRICELDRGAHSLLGHTSGRASRETEITDAFHSVVLAFAAQRSPHWISGLADKAFLGDSTSRGFSKTSENEVRLALRERAREKLQKVANVDSFRVIFSLILFAWTEKPIDVVEQAGNGADINLNNEKLRP</sequence>
<reference evidence="1" key="1">
    <citation type="journal article" date="2014" name="Genome Biol. Evol.">
        <title>Gene Loss Rather Than Gene Gain Is Associated with a Host Jump from Monocots to Dicots in the Smut Fungus Melanopsichium pennsylvanicum.</title>
        <authorList>
            <person name="Sharma R."/>
            <person name="Mishra B."/>
            <person name="Runge F."/>
            <person name="Thines M."/>
        </authorList>
    </citation>
    <scope>NUCLEOTIDE SEQUENCE</scope>
    <source>
        <strain evidence="1">4</strain>
    </source>
</reference>
<organism evidence="1">
    <name type="scientific">Melanopsichium pennsylvanicum 4</name>
    <dbReference type="NCBI Taxonomy" id="1398559"/>
    <lineage>
        <taxon>Eukaryota</taxon>
        <taxon>Fungi</taxon>
        <taxon>Dikarya</taxon>
        <taxon>Basidiomycota</taxon>
        <taxon>Ustilaginomycotina</taxon>
        <taxon>Ustilaginomycetes</taxon>
        <taxon>Ustilaginales</taxon>
        <taxon>Ustilaginaceae</taxon>
        <taxon>Melanopsichium</taxon>
    </lineage>
</organism>
<name>A0A077RAY1_9BASI</name>
<dbReference type="InterPro" id="IPR036864">
    <property type="entry name" value="Zn2-C6_fun-type_DNA-bd_sf"/>
</dbReference>
<dbReference type="GO" id="GO:0008270">
    <property type="term" value="F:zinc ion binding"/>
    <property type="evidence" value="ECO:0007669"/>
    <property type="project" value="InterPro"/>
</dbReference>
<dbReference type="GO" id="GO:0000981">
    <property type="term" value="F:DNA-binding transcription factor activity, RNA polymerase II-specific"/>
    <property type="evidence" value="ECO:0007669"/>
    <property type="project" value="InterPro"/>
</dbReference>
<evidence type="ECO:0000313" key="1">
    <source>
        <dbReference type="EMBL" id="CDI54384.1"/>
    </source>
</evidence>